<dbReference type="InterPro" id="IPR005031">
    <property type="entry name" value="COQ10_START"/>
</dbReference>
<evidence type="ECO:0000259" key="1">
    <source>
        <dbReference type="Pfam" id="PF03364"/>
    </source>
</evidence>
<proteinExistence type="predicted"/>
<reference evidence="2 3" key="1">
    <citation type="submission" date="2021-03" db="EMBL/GenBank/DDBJ databases">
        <title>Sequencing the genomes of 1000 actinobacteria strains.</title>
        <authorList>
            <person name="Klenk H.-P."/>
        </authorList>
    </citation>
    <scope>NUCLEOTIDE SEQUENCE [LARGE SCALE GENOMIC DNA]</scope>
    <source>
        <strain evidence="2 3">DSM 45256</strain>
    </source>
</reference>
<feature type="domain" description="Coenzyme Q-binding protein COQ10 START" evidence="1">
    <location>
        <begin position="11"/>
        <end position="100"/>
    </location>
</feature>
<dbReference type="InterPro" id="IPR023393">
    <property type="entry name" value="START-like_dom_sf"/>
</dbReference>
<comment type="caution">
    <text evidence="2">The sequence shown here is derived from an EMBL/GenBank/DDBJ whole genome shotgun (WGS) entry which is preliminary data.</text>
</comment>
<protein>
    <submittedName>
        <fullName evidence="2">Uncharacterized protein YndB with AHSA1/START domain</fullName>
    </submittedName>
</protein>
<sequence length="129" mass="14322">MPGFIVNGRSAAAVEQVWKLLFDPSRFPEWWEGVETVRTDGPGAYTQWPTGYPDFPMPQLVRTDRTTGRVTVSCQVSDIDIAWRLVPDGPGTAIEVRVELPEVEAHRTEPLRAVLTRSMAALSAVAERS</sequence>
<evidence type="ECO:0000313" key="2">
    <source>
        <dbReference type="EMBL" id="MBP2368081.1"/>
    </source>
</evidence>
<dbReference type="EMBL" id="JAGINU010000001">
    <property type="protein sequence ID" value="MBP2368081.1"/>
    <property type="molecule type" value="Genomic_DNA"/>
</dbReference>
<organism evidence="2 3">
    <name type="scientific">Pseudonocardia parietis</name>
    <dbReference type="NCBI Taxonomy" id="570936"/>
    <lineage>
        <taxon>Bacteria</taxon>
        <taxon>Bacillati</taxon>
        <taxon>Actinomycetota</taxon>
        <taxon>Actinomycetes</taxon>
        <taxon>Pseudonocardiales</taxon>
        <taxon>Pseudonocardiaceae</taxon>
        <taxon>Pseudonocardia</taxon>
    </lineage>
</organism>
<gene>
    <name evidence="2" type="ORF">JOF36_003777</name>
</gene>
<accession>A0ABS4VWB1</accession>
<evidence type="ECO:0000313" key="3">
    <source>
        <dbReference type="Proteomes" id="UP001519295"/>
    </source>
</evidence>
<name>A0ABS4VWB1_9PSEU</name>
<keyword evidence="3" id="KW-1185">Reference proteome</keyword>
<dbReference type="SUPFAM" id="SSF55961">
    <property type="entry name" value="Bet v1-like"/>
    <property type="match status" value="1"/>
</dbReference>
<dbReference type="RefSeq" id="WP_210028301.1">
    <property type="nucleotide sequence ID" value="NZ_JAGINU010000001.1"/>
</dbReference>
<dbReference type="Pfam" id="PF03364">
    <property type="entry name" value="Polyketide_cyc"/>
    <property type="match status" value="1"/>
</dbReference>
<dbReference type="Proteomes" id="UP001519295">
    <property type="component" value="Unassembled WGS sequence"/>
</dbReference>
<dbReference type="Gene3D" id="3.30.530.20">
    <property type="match status" value="1"/>
</dbReference>
<dbReference type="CDD" id="cd07812">
    <property type="entry name" value="SRPBCC"/>
    <property type="match status" value="1"/>
</dbReference>